<protein>
    <submittedName>
        <fullName evidence="3">3-oxoacyl-[acyl-carrier protein] reductase</fullName>
        <ecNumber evidence="3">1.1.1.100</ecNumber>
    </submittedName>
</protein>
<keyword evidence="3" id="KW-0560">Oxidoreductase</keyword>
<sequence>MKNLLKDRVALVTGGSRGIGRAIAEAFIAEGAKVFISGRDEKVGEQVAQDLGKQCHFIACDVTDGKSINAMVDSAVKQGGRLDILVNNAGGVWGFAPASQMDDETWDNIIALNLTSVFKASRAAMRVMEKQNYGRIINISSVEGKQGKVGFSHYSATKHGVIGLTKCMSKEGGPYGVTVNAVCPGLVITDLIRDNAGSAAEAAGMDYDELIDAYAKQAAIGRPIKLEEVAAITVMLASELGGGVSGAPISVDGGTASY</sequence>
<dbReference type="eggNOG" id="COG1028">
    <property type="taxonomic scope" value="Bacteria"/>
</dbReference>
<dbReference type="OrthoDB" id="9804774at2"/>
<evidence type="ECO:0000256" key="2">
    <source>
        <dbReference type="RuleBase" id="RU000363"/>
    </source>
</evidence>
<dbReference type="STRING" id="56804.BAE46_13620"/>
<dbReference type="Pfam" id="PF00106">
    <property type="entry name" value="adh_short"/>
    <property type="match status" value="1"/>
</dbReference>
<dbReference type="PANTHER" id="PTHR42879:SF2">
    <property type="entry name" value="3-OXOACYL-[ACYL-CARRIER-PROTEIN] REDUCTASE FABG"/>
    <property type="match status" value="1"/>
</dbReference>
<dbReference type="InterPro" id="IPR002347">
    <property type="entry name" value="SDR_fam"/>
</dbReference>
<dbReference type="RefSeq" id="WP_006005305.1">
    <property type="nucleotide sequence ID" value="NZ_BAET01000016.1"/>
</dbReference>
<dbReference type="InterPro" id="IPR050259">
    <property type="entry name" value="SDR"/>
</dbReference>
<comment type="caution">
    <text evidence="3">The sequence shown here is derived from an EMBL/GenBank/DDBJ whole genome shotgun (WGS) entry which is preliminary data.</text>
</comment>
<dbReference type="CDD" id="cd05233">
    <property type="entry name" value="SDR_c"/>
    <property type="match status" value="1"/>
</dbReference>
<reference evidence="3 4" key="1">
    <citation type="journal article" date="2012" name="J. Bacteriol.">
        <title>Genome sequence of proteorhodopsin-containing sea ice bacterium Glaciecola punicea ACAM 611T.</title>
        <authorList>
            <person name="Qin Q.-L."/>
            <person name="Xie B.-B."/>
            <person name="Shu Y.-L."/>
            <person name="Rong J.-C."/>
            <person name="Zhao D.-L."/>
            <person name="Zhang X.-Y."/>
            <person name="Chen X.-L."/>
            <person name="Zhou B.-C."/>
            <person name="Zhanga Y.-Z."/>
        </authorList>
    </citation>
    <scope>NUCLEOTIDE SEQUENCE [LARGE SCALE GENOMIC DNA]</scope>
    <source>
        <strain evidence="3 4">ACAM 611</strain>
    </source>
</reference>
<dbReference type="EMBL" id="BAET01000016">
    <property type="protein sequence ID" value="GAB55822.1"/>
    <property type="molecule type" value="Genomic_DNA"/>
</dbReference>
<dbReference type="SUPFAM" id="SSF51735">
    <property type="entry name" value="NAD(P)-binding Rossmann-fold domains"/>
    <property type="match status" value="1"/>
</dbReference>
<dbReference type="PRINTS" id="PR00081">
    <property type="entry name" value="GDHRDH"/>
</dbReference>
<evidence type="ECO:0000313" key="3">
    <source>
        <dbReference type="EMBL" id="GAB55822.1"/>
    </source>
</evidence>
<dbReference type="Proteomes" id="UP000053586">
    <property type="component" value="Unassembled WGS sequence"/>
</dbReference>
<dbReference type="GO" id="GO:0032787">
    <property type="term" value="P:monocarboxylic acid metabolic process"/>
    <property type="evidence" value="ECO:0007669"/>
    <property type="project" value="UniProtKB-ARBA"/>
</dbReference>
<dbReference type="InterPro" id="IPR020904">
    <property type="entry name" value="Sc_DH/Rdtase_CS"/>
</dbReference>
<proteinExistence type="inferred from homology"/>
<dbReference type="EC" id="1.1.1.100" evidence="3"/>
<keyword evidence="4" id="KW-1185">Reference proteome</keyword>
<dbReference type="PROSITE" id="PS00061">
    <property type="entry name" value="ADH_SHORT"/>
    <property type="match status" value="1"/>
</dbReference>
<evidence type="ECO:0000313" key="4">
    <source>
        <dbReference type="Proteomes" id="UP000053586"/>
    </source>
</evidence>
<dbReference type="InterPro" id="IPR036291">
    <property type="entry name" value="NAD(P)-bd_dom_sf"/>
</dbReference>
<accession>H5TBZ5</accession>
<dbReference type="AlphaFoldDB" id="H5TBZ5"/>
<dbReference type="GO" id="GO:0004316">
    <property type="term" value="F:3-oxoacyl-[acyl-carrier-protein] reductase (NADPH) activity"/>
    <property type="evidence" value="ECO:0007669"/>
    <property type="project" value="UniProtKB-EC"/>
</dbReference>
<dbReference type="Gene3D" id="3.40.50.720">
    <property type="entry name" value="NAD(P)-binding Rossmann-like Domain"/>
    <property type="match status" value="1"/>
</dbReference>
<name>H5TBZ5_9ALTE</name>
<dbReference type="PANTHER" id="PTHR42879">
    <property type="entry name" value="3-OXOACYL-(ACYL-CARRIER-PROTEIN) REDUCTASE"/>
    <property type="match status" value="1"/>
</dbReference>
<comment type="similarity">
    <text evidence="1 2">Belongs to the short-chain dehydrogenases/reductases (SDR) family.</text>
</comment>
<organism evidence="3 4">
    <name type="scientific">Glaciecola punicea ACAM 611</name>
    <dbReference type="NCBI Taxonomy" id="1121923"/>
    <lineage>
        <taxon>Bacteria</taxon>
        <taxon>Pseudomonadati</taxon>
        <taxon>Pseudomonadota</taxon>
        <taxon>Gammaproteobacteria</taxon>
        <taxon>Alteromonadales</taxon>
        <taxon>Alteromonadaceae</taxon>
        <taxon>Glaciecola</taxon>
    </lineage>
</organism>
<dbReference type="PRINTS" id="PR00080">
    <property type="entry name" value="SDRFAMILY"/>
</dbReference>
<evidence type="ECO:0000256" key="1">
    <source>
        <dbReference type="ARBA" id="ARBA00006484"/>
    </source>
</evidence>
<reference evidence="3 4" key="2">
    <citation type="journal article" date="2017" name="Antonie Van Leeuwenhoek">
        <title>Rhizobium rhizosphaerae sp. nov., a novel species isolated from rice rhizosphere.</title>
        <authorList>
            <person name="Zhao J.J."/>
            <person name="Zhang J."/>
            <person name="Zhang R.J."/>
            <person name="Zhang C.W."/>
            <person name="Yin H.Q."/>
            <person name="Zhang X.X."/>
        </authorList>
    </citation>
    <scope>NUCLEOTIDE SEQUENCE [LARGE SCALE GENOMIC DNA]</scope>
    <source>
        <strain evidence="3 4">ACAM 611</strain>
    </source>
</reference>
<gene>
    <name evidence="3" type="primary">fabG</name>
    <name evidence="3" type="ORF">GPUN_1706</name>
</gene>
<dbReference type="FunFam" id="3.40.50.720:FF:000084">
    <property type="entry name" value="Short-chain dehydrogenase reductase"/>
    <property type="match status" value="1"/>
</dbReference>